<evidence type="ECO:0000256" key="1">
    <source>
        <dbReference type="ARBA" id="ARBA00022664"/>
    </source>
</evidence>
<reference evidence="4" key="2">
    <citation type="journal article" date="2023" name="Proc. Natl. Acad. Sci. U.S.A.">
        <title>A global phylogenomic analysis of the shiitake genus Lentinula.</title>
        <authorList>
            <person name="Sierra-Patev S."/>
            <person name="Min B."/>
            <person name="Naranjo-Ortiz M."/>
            <person name="Looney B."/>
            <person name="Konkel Z."/>
            <person name="Slot J.C."/>
            <person name="Sakamoto Y."/>
            <person name="Steenwyk J.L."/>
            <person name="Rokas A."/>
            <person name="Carro J."/>
            <person name="Camarero S."/>
            <person name="Ferreira P."/>
            <person name="Molpeceres G."/>
            <person name="Ruiz-Duenas F.J."/>
            <person name="Serrano A."/>
            <person name="Henrissat B."/>
            <person name="Drula E."/>
            <person name="Hughes K.W."/>
            <person name="Mata J.L."/>
            <person name="Ishikawa N.K."/>
            <person name="Vargas-Isla R."/>
            <person name="Ushijima S."/>
            <person name="Smith C.A."/>
            <person name="Donoghue J."/>
            <person name="Ahrendt S."/>
            <person name="Andreopoulos W."/>
            <person name="He G."/>
            <person name="LaButti K."/>
            <person name="Lipzen A."/>
            <person name="Ng V."/>
            <person name="Riley R."/>
            <person name="Sandor L."/>
            <person name="Barry K."/>
            <person name="Martinez A.T."/>
            <person name="Xiao Y."/>
            <person name="Gibbons J.G."/>
            <person name="Terashima K."/>
            <person name="Grigoriev I.V."/>
            <person name="Hibbett D."/>
        </authorList>
    </citation>
    <scope>NUCLEOTIDE SEQUENCE</scope>
    <source>
        <strain evidence="4">Sp2 HRB7682 ss15</strain>
    </source>
</reference>
<feature type="domain" description="CCHC-type" evidence="3">
    <location>
        <begin position="88"/>
        <end position="103"/>
    </location>
</feature>
<organism evidence="4 5">
    <name type="scientific">Lentinula lateritia</name>
    <dbReference type="NCBI Taxonomy" id="40482"/>
    <lineage>
        <taxon>Eukaryota</taxon>
        <taxon>Fungi</taxon>
        <taxon>Dikarya</taxon>
        <taxon>Basidiomycota</taxon>
        <taxon>Agaricomycotina</taxon>
        <taxon>Agaricomycetes</taxon>
        <taxon>Agaricomycetidae</taxon>
        <taxon>Agaricales</taxon>
        <taxon>Marasmiineae</taxon>
        <taxon>Omphalotaceae</taxon>
        <taxon>Lentinula</taxon>
    </lineage>
</organism>
<dbReference type="Pfam" id="PF00098">
    <property type="entry name" value="zf-CCHC"/>
    <property type="match status" value="4"/>
</dbReference>
<gene>
    <name evidence="4" type="ORF">C8J55DRAFT_54852</name>
</gene>
<comment type="caution">
    <text evidence="4">The sequence shown here is derived from an EMBL/GenBank/DDBJ whole genome shotgun (WGS) entry which is preliminary data.</text>
</comment>
<dbReference type="EMBL" id="JANVFS010000014">
    <property type="protein sequence ID" value="KAJ4481494.1"/>
    <property type="molecule type" value="Genomic_DNA"/>
</dbReference>
<dbReference type="PROSITE" id="PS50158">
    <property type="entry name" value="ZF_CCHC"/>
    <property type="match status" value="4"/>
</dbReference>
<reference evidence="4" key="1">
    <citation type="submission" date="2022-08" db="EMBL/GenBank/DDBJ databases">
        <authorList>
            <consortium name="DOE Joint Genome Institute"/>
            <person name="Min B."/>
            <person name="Riley R."/>
            <person name="Sierra-Patev S."/>
            <person name="Naranjo-Ortiz M."/>
            <person name="Looney B."/>
            <person name="Konkel Z."/>
            <person name="Slot J.C."/>
            <person name="Sakamoto Y."/>
            <person name="Steenwyk J.L."/>
            <person name="Rokas A."/>
            <person name="Carro J."/>
            <person name="Camarero S."/>
            <person name="Ferreira P."/>
            <person name="Molpeceres G."/>
            <person name="Ruiz-Duenas F.J."/>
            <person name="Serrano A."/>
            <person name="Henrissat B."/>
            <person name="Drula E."/>
            <person name="Hughes K.W."/>
            <person name="Mata J.L."/>
            <person name="Ishikawa N.K."/>
            <person name="Vargas-Isla R."/>
            <person name="Ushijima S."/>
            <person name="Smith C.A."/>
            <person name="Ahrendt S."/>
            <person name="Andreopoulos W."/>
            <person name="He G."/>
            <person name="Labutti K."/>
            <person name="Lipzen A."/>
            <person name="Ng V."/>
            <person name="Sandor L."/>
            <person name="Barry K."/>
            <person name="Martinez A.T."/>
            <person name="Xiao Y."/>
            <person name="Gibbons J.G."/>
            <person name="Terashima K."/>
            <person name="Hibbett D.S."/>
            <person name="Grigoriev I.V."/>
        </authorList>
    </citation>
    <scope>NUCLEOTIDE SEQUENCE</scope>
    <source>
        <strain evidence="4">Sp2 HRB7682 ss15</strain>
    </source>
</reference>
<accession>A0A9W9AFA6</accession>
<evidence type="ECO:0000256" key="2">
    <source>
        <dbReference type="PROSITE-ProRule" id="PRU00047"/>
    </source>
</evidence>
<evidence type="ECO:0000259" key="3">
    <source>
        <dbReference type="PROSITE" id="PS50158"/>
    </source>
</evidence>
<protein>
    <recommendedName>
        <fullName evidence="3">CCHC-type domain-containing protein</fullName>
    </recommendedName>
</protein>
<feature type="domain" description="CCHC-type" evidence="3">
    <location>
        <begin position="64"/>
        <end position="79"/>
    </location>
</feature>
<keyword evidence="2" id="KW-0863">Zinc-finger</keyword>
<dbReference type="Gene3D" id="4.10.60.10">
    <property type="entry name" value="Zinc finger, CCHC-type"/>
    <property type="match status" value="3"/>
</dbReference>
<feature type="domain" description="CCHC-type" evidence="3">
    <location>
        <begin position="172"/>
        <end position="187"/>
    </location>
</feature>
<evidence type="ECO:0000313" key="4">
    <source>
        <dbReference type="EMBL" id="KAJ4481494.1"/>
    </source>
</evidence>
<dbReference type="Proteomes" id="UP001150238">
    <property type="component" value="Unassembled WGS sequence"/>
</dbReference>
<dbReference type="SMART" id="SM00343">
    <property type="entry name" value="ZnF_C2HC"/>
    <property type="match status" value="4"/>
</dbReference>
<keyword evidence="2" id="KW-0479">Metal-binding</keyword>
<dbReference type="GO" id="GO:0008270">
    <property type="term" value="F:zinc ion binding"/>
    <property type="evidence" value="ECO:0007669"/>
    <property type="project" value="UniProtKB-KW"/>
</dbReference>
<evidence type="ECO:0000313" key="5">
    <source>
        <dbReference type="Proteomes" id="UP001150238"/>
    </source>
</evidence>
<dbReference type="InterPro" id="IPR001878">
    <property type="entry name" value="Znf_CCHC"/>
</dbReference>
<dbReference type="AlphaFoldDB" id="A0A9W9AFA6"/>
<dbReference type="GO" id="GO:0006397">
    <property type="term" value="P:mRNA processing"/>
    <property type="evidence" value="ECO:0007669"/>
    <property type="project" value="UniProtKB-KW"/>
</dbReference>
<name>A0A9W9AFA6_9AGAR</name>
<dbReference type="SUPFAM" id="SSF57756">
    <property type="entry name" value="Retrovirus zinc finger-like domains"/>
    <property type="match status" value="2"/>
</dbReference>
<feature type="domain" description="CCHC-type" evidence="3">
    <location>
        <begin position="136"/>
        <end position="149"/>
    </location>
</feature>
<sequence>MHIRSLPNFRLEEAKQNGIPILQKGLLQMWQLCVLNHSVALIFLDSHFQVGHIAENCSSEQRLCYNCRQPGHESSACPSPRTASAKQCYNCGGVGHIVAECPSLRVQQAVKSEGAFSSRPPHGRTLNTSTLPPIHCFKCGLLNHRAKDCLAAGPSVGDVPTGPAAMNKNKTCYRCQNEGHIARDCPENAEFAQ</sequence>
<dbReference type="PANTHER" id="PTHR23002">
    <property type="entry name" value="ZINC FINGER CCHC DOMAIN CONTAINING PROTEIN"/>
    <property type="match status" value="1"/>
</dbReference>
<dbReference type="InterPro" id="IPR051714">
    <property type="entry name" value="Znf_CCHC_NABP"/>
</dbReference>
<keyword evidence="1" id="KW-0507">mRNA processing</keyword>
<dbReference type="FunFam" id="4.10.60.10:FF:000016">
    <property type="entry name" value="Cellular nucleic acid-binding protein"/>
    <property type="match status" value="1"/>
</dbReference>
<dbReference type="GO" id="GO:0003676">
    <property type="term" value="F:nucleic acid binding"/>
    <property type="evidence" value="ECO:0007669"/>
    <property type="project" value="InterPro"/>
</dbReference>
<keyword evidence="2" id="KW-0862">Zinc</keyword>
<dbReference type="InterPro" id="IPR036875">
    <property type="entry name" value="Znf_CCHC_sf"/>
</dbReference>
<proteinExistence type="predicted"/>